<protein>
    <submittedName>
        <fullName evidence="2">Dihydrofolate reductase family protein</fullName>
    </submittedName>
</protein>
<dbReference type="InterPro" id="IPR050765">
    <property type="entry name" value="Riboflavin_Biosynth_HTPR"/>
</dbReference>
<organism evidence="2 3">
    <name type="scientific">Pendulispora brunnea</name>
    <dbReference type="NCBI Taxonomy" id="2905690"/>
    <lineage>
        <taxon>Bacteria</taxon>
        <taxon>Pseudomonadati</taxon>
        <taxon>Myxococcota</taxon>
        <taxon>Myxococcia</taxon>
        <taxon>Myxococcales</taxon>
        <taxon>Sorangiineae</taxon>
        <taxon>Pendulisporaceae</taxon>
        <taxon>Pendulispora</taxon>
    </lineage>
</organism>
<dbReference type="PANTHER" id="PTHR38011:SF12">
    <property type="entry name" value="BIFUNCTIONAL DEAMINASE-REDUCTASE DOMAIN PROTEIN"/>
    <property type="match status" value="1"/>
</dbReference>
<dbReference type="SUPFAM" id="SSF53597">
    <property type="entry name" value="Dihydrofolate reductase-like"/>
    <property type="match status" value="1"/>
</dbReference>
<sequence>MSKLRFRISISLDGFTAGANQSVKEPLGVGGEDLHQWVVGLDVWRKAHGKEGGARTESSAVVEEELANIGATIMGRNMFGGHPGPWAAKEPWDGWWGKNPPFHHPVFVLTQHAREKLVLEGGNSFTFVTNGIEAALEAARKAAGGRDVALAGGANIARQYLAAGLVDEMELHIAPILLGQGERLFDGAADYLKGLSLVRTVGAPNVTHLKFAKR</sequence>
<dbReference type="PANTHER" id="PTHR38011">
    <property type="entry name" value="DIHYDROFOLATE REDUCTASE FAMILY PROTEIN (AFU_ORTHOLOGUE AFUA_8G06820)"/>
    <property type="match status" value="1"/>
</dbReference>
<dbReference type="Pfam" id="PF01872">
    <property type="entry name" value="RibD_C"/>
    <property type="match status" value="1"/>
</dbReference>
<proteinExistence type="predicted"/>
<accession>A0ABZ2K7Y4</accession>
<keyword evidence="3" id="KW-1185">Reference proteome</keyword>
<evidence type="ECO:0000259" key="1">
    <source>
        <dbReference type="Pfam" id="PF01872"/>
    </source>
</evidence>
<reference evidence="2 3" key="1">
    <citation type="submission" date="2021-12" db="EMBL/GenBank/DDBJ databases">
        <title>Discovery of the Pendulisporaceae a myxobacterial family with distinct sporulation behavior and unique specialized metabolism.</title>
        <authorList>
            <person name="Garcia R."/>
            <person name="Popoff A."/>
            <person name="Bader C.D."/>
            <person name="Loehr J."/>
            <person name="Walesch S."/>
            <person name="Walt C."/>
            <person name="Boldt J."/>
            <person name="Bunk B."/>
            <person name="Haeckl F.J.F.P.J."/>
            <person name="Gunesch A.P."/>
            <person name="Birkelbach J."/>
            <person name="Nuebel U."/>
            <person name="Pietschmann T."/>
            <person name="Bach T."/>
            <person name="Mueller R."/>
        </authorList>
    </citation>
    <scope>NUCLEOTIDE SEQUENCE [LARGE SCALE GENOMIC DNA]</scope>
    <source>
        <strain evidence="2 3">MSr12523</strain>
    </source>
</reference>
<evidence type="ECO:0000313" key="2">
    <source>
        <dbReference type="EMBL" id="WXA94785.1"/>
    </source>
</evidence>
<evidence type="ECO:0000313" key="3">
    <source>
        <dbReference type="Proteomes" id="UP001379533"/>
    </source>
</evidence>
<dbReference type="Proteomes" id="UP001379533">
    <property type="component" value="Chromosome"/>
</dbReference>
<dbReference type="EMBL" id="CP089982">
    <property type="protein sequence ID" value="WXA94785.1"/>
    <property type="molecule type" value="Genomic_DNA"/>
</dbReference>
<feature type="domain" description="Bacterial bifunctional deaminase-reductase C-terminal" evidence="1">
    <location>
        <begin position="3"/>
        <end position="189"/>
    </location>
</feature>
<dbReference type="InterPro" id="IPR024072">
    <property type="entry name" value="DHFR-like_dom_sf"/>
</dbReference>
<dbReference type="InterPro" id="IPR002734">
    <property type="entry name" value="RibDG_C"/>
</dbReference>
<gene>
    <name evidence="2" type="ORF">LZC95_51240</name>
</gene>
<dbReference type="Gene3D" id="3.40.430.10">
    <property type="entry name" value="Dihydrofolate Reductase, subunit A"/>
    <property type="match status" value="1"/>
</dbReference>
<dbReference type="RefSeq" id="WP_394845395.1">
    <property type="nucleotide sequence ID" value="NZ_CP089982.1"/>
</dbReference>
<name>A0ABZ2K7Y4_9BACT</name>